<dbReference type="GO" id="GO:0032543">
    <property type="term" value="P:mitochondrial translation"/>
    <property type="evidence" value="ECO:0007669"/>
    <property type="project" value="TreeGrafter"/>
</dbReference>
<keyword evidence="6" id="KW-0472">Membrane</keyword>
<dbReference type="Pfam" id="PF14492">
    <property type="entry name" value="EFG_III"/>
    <property type="match status" value="1"/>
</dbReference>
<keyword evidence="3" id="KW-0496">Mitochondrion</keyword>
<evidence type="ECO:0000256" key="3">
    <source>
        <dbReference type="ARBA" id="ARBA00023128"/>
    </source>
</evidence>
<dbReference type="Gene3D" id="3.40.50.300">
    <property type="entry name" value="P-loop containing nucleotide triphosphate hydrolases"/>
    <property type="match status" value="1"/>
</dbReference>
<dbReference type="PROSITE" id="PS00301">
    <property type="entry name" value="G_TR_1"/>
    <property type="match status" value="1"/>
</dbReference>
<proteinExistence type="predicted"/>
<feature type="region of interest" description="Disordered" evidence="5">
    <location>
        <begin position="147"/>
        <end position="179"/>
    </location>
</feature>
<dbReference type="NCBIfam" id="TIGR00231">
    <property type="entry name" value="small_GTP"/>
    <property type="match status" value="1"/>
</dbReference>
<dbReference type="Proteomes" id="UP000719412">
    <property type="component" value="Unassembled WGS sequence"/>
</dbReference>
<evidence type="ECO:0000313" key="8">
    <source>
        <dbReference type="EMBL" id="KAH0814059.1"/>
    </source>
</evidence>
<dbReference type="InterPro" id="IPR009000">
    <property type="entry name" value="Transl_B-barrel_sf"/>
</dbReference>
<keyword evidence="4" id="KW-0342">GTP-binding</keyword>
<keyword evidence="1" id="KW-0547">Nucleotide-binding</keyword>
<reference evidence="8" key="2">
    <citation type="submission" date="2021-08" db="EMBL/GenBank/DDBJ databases">
        <authorList>
            <person name="Eriksson T."/>
        </authorList>
    </citation>
    <scope>NUCLEOTIDE SEQUENCE</scope>
    <source>
        <strain evidence="8">Stoneville</strain>
        <tissue evidence="8">Whole head</tissue>
    </source>
</reference>
<dbReference type="InterPro" id="IPR031157">
    <property type="entry name" value="G_TR_CS"/>
</dbReference>
<keyword evidence="2" id="KW-0648">Protein biosynthesis</keyword>
<dbReference type="FunFam" id="3.40.50.300:FF:000514">
    <property type="entry name" value="Ribosome-releasing factor 2, mitochondrial"/>
    <property type="match status" value="1"/>
</dbReference>
<reference evidence="8" key="1">
    <citation type="journal article" date="2020" name="J Insects Food Feed">
        <title>The yellow mealworm (Tenebrio molitor) genome: a resource for the emerging insects as food and feed industry.</title>
        <authorList>
            <person name="Eriksson T."/>
            <person name="Andere A."/>
            <person name="Kelstrup H."/>
            <person name="Emery V."/>
            <person name="Picard C."/>
        </authorList>
    </citation>
    <scope>NUCLEOTIDE SEQUENCE</scope>
    <source>
        <strain evidence="8">Stoneville</strain>
        <tissue evidence="8">Whole head</tissue>
    </source>
</reference>
<keyword evidence="6" id="KW-0812">Transmembrane</keyword>
<dbReference type="SUPFAM" id="SSF52540">
    <property type="entry name" value="P-loop containing nucleoside triphosphate hydrolases"/>
    <property type="match status" value="1"/>
</dbReference>
<gene>
    <name evidence="8" type="ORF">GEV33_008732</name>
</gene>
<organism evidence="8 9">
    <name type="scientific">Tenebrio molitor</name>
    <name type="common">Yellow mealworm beetle</name>
    <dbReference type="NCBI Taxonomy" id="7067"/>
    <lineage>
        <taxon>Eukaryota</taxon>
        <taxon>Metazoa</taxon>
        <taxon>Ecdysozoa</taxon>
        <taxon>Arthropoda</taxon>
        <taxon>Hexapoda</taxon>
        <taxon>Insecta</taxon>
        <taxon>Pterygota</taxon>
        <taxon>Neoptera</taxon>
        <taxon>Endopterygota</taxon>
        <taxon>Coleoptera</taxon>
        <taxon>Polyphaga</taxon>
        <taxon>Cucujiformia</taxon>
        <taxon>Tenebrionidae</taxon>
        <taxon>Tenebrio</taxon>
    </lineage>
</organism>
<feature type="compositionally biased region" description="Low complexity" evidence="5">
    <location>
        <begin position="169"/>
        <end position="179"/>
    </location>
</feature>
<protein>
    <recommendedName>
        <fullName evidence="7">Tr-type G domain-containing protein</fullName>
    </recommendedName>
</protein>
<comment type="caution">
    <text evidence="8">The sequence shown here is derived from an EMBL/GenBank/DDBJ whole genome shotgun (WGS) entry which is preliminary data.</text>
</comment>
<keyword evidence="9" id="KW-1185">Reference proteome</keyword>
<dbReference type="Pfam" id="PF00009">
    <property type="entry name" value="GTP_EFTU"/>
    <property type="match status" value="1"/>
</dbReference>
<feature type="domain" description="Tr-type G" evidence="7">
    <location>
        <begin position="395"/>
        <end position="659"/>
    </location>
</feature>
<dbReference type="PANTHER" id="PTHR43261">
    <property type="entry name" value="TRANSLATION ELONGATION FACTOR G-RELATED"/>
    <property type="match status" value="1"/>
</dbReference>
<name>A0A8J6L9V8_TENMO</name>
<dbReference type="Gene3D" id="2.40.30.10">
    <property type="entry name" value="Translation factors"/>
    <property type="match status" value="1"/>
</dbReference>
<evidence type="ECO:0000256" key="6">
    <source>
        <dbReference type="SAM" id="Phobius"/>
    </source>
</evidence>
<dbReference type="SUPFAM" id="SSF54980">
    <property type="entry name" value="EF-G C-terminal domain-like"/>
    <property type="match status" value="1"/>
</dbReference>
<evidence type="ECO:0000256" key="5">
    <source>
        <dbReference type="SAM" id="MobiDB-lite"/>
    </source>
</evidence>
<dbReference type="FunFam" id="3.30.70.870:FF:000005">
    <property type="entry name" value="Ribosome-releasing factor 2, mitochondrial"/>
    <property type="match status" value="1"/>
</dbReference>
<dbReference type="InterPro" id="IPR035647">
    <property type="entry name" value="EFG_III/V"/>
</dbReference>
<dbReference type="CDD" id="cd16262">
    <property type="entry name" value="EFG_III"/>
    <property type="match status" value="1"/>
</dbReference>
<accession>A0A8J6L9V8</accession>
<dbReference type="InterPro" id="IPR027417">
    <property type="entry name" value="P-loop_NTPase"/>
</dbReference>
<dbReference type="InterPro" id="IPR009022">
    <property type="entry name" value="EFG_III"/>
</dbReference>
<feature type="transmembrane region" description="Helical" evidence="6">
    <location>
        <begin position="211"/>
        <end position="233"/>
    </location>
</feature>
<feature type="transmembrane region" description="Helical" evidence="6">
    <location>
        <begin position="239"/>
        <end position="264"/>
    </location>
</feature>
<sequence>MYSSSEQSHPDHKTILKLIVENREPVRREIGGAPRNVRTVEHEEAVLNVFEEDGTRSIRTVSREMGLSKSSVQRVLADNRRHPYHYTRRDPRGKVKNLHLQQPGRSKHKKKRDKYLLTELSKNTFNLGWKNVRSTLALPVHRQGDALNNMEGAPGLSGSRSLAKEKPTETPSSKTESSTKCLQKENMAVHPLSTFIPPLVVADGTDTGTTIAFIGVQLNLAVLVETVVALVAVEIVTVLFVPVVAAVVVVGVAAAVALVAVEAVVLPHVAVETVNLLLVAVEAVVPLVLVEAVVPLVPVETVVPAVVPVETVVPAVVPAEAAVVEFQLHVPPALVDVNLTIKKDTVDSTEMKHFKKLADEWWDDKGPLRALHSLNDLRIPLIRDRLIKIGATGGHEGKSVSVLDVGCGGKTTTTERMLYYSGLINQMGEVHHGNTVTDFMDQERERGITITSAAVTFYWKKHQFNLIDTPGHIDFTMEVEQTLNVLDGAVVVLDGSAGVEAQTMTVWKQADKYKIPRIIFVNKMDRADSSLELSCKSIEEKLEIPVLRLQLPLIENGSLVGVTDILTMEKVIYDRSKDKQITRVGITEKSDPILWEEVKRTRTQLVDILSTFDDVLADLVISSESFDAVTTADIIKAVHQVTLKQPLMDSVILYLPSPNQRNKHFTSFDENLCARAFKVRHDKQKGPLTFFRIYNGVFNKSQRIYSIQQEKAEQTGKLFVAYADDLQEVDSIGNGNIAVVSGLKQVMAGDLVTNSQTAAQRAKNKMLKLSSKKNSEVKEEGVESLFGVGPQIPEPVFFCSIEPPSLAYQTALEQALNELQREDPSLRVTHDSETGQTVLSGMGELHLEIIRDRILKEYKVNADLGPLQIAYWEAPKNKVTDTTLVDTKIGNNKQMVNVKLSIIPTNKLVLSGDIMKLDKSPDAASNIANIFPKHLLAIRQGIEVGVTHGPKIGCRVVNTEVMLHMFEVGRGTSESVIAAAVTQLVQKVS</sequence>
<dbReference type="GO" id="GO:0003924">
    <property type="term" value="F:GTPase activity"/>
    <property type="evidence" value="ECO:0007669"/>
    <property type="project" value="InterPro"/>
</dbReference>
<dbReference type="PANTHER" id="PTHR43261:SF1">
    <property type="entry name" value="RIBOSOME-RELEASING FACTOR 2, MITOCHONDRIAL"/>
    <property type="match status" value="1"/>
</dbReference>
<dbReference type="GO" id="GO:0005525">
    <property type="term" value="F:GTP binding"/>
    <property type="evidence" value="ECO:0007669"/>
    <property type="project" value="UniProtKB-KW"/>
</dbReference>
<dbReference type="Pfam" id="PF22042">
    <property type="entry name" value="EF-G_D2"/>
    <property type="match status" value="1"/>
</dbReference>
<evidence type="ECO:0000259" key="7">
    <source>
        <dbReference type="PROSITE" id="PS51722"/>
    </source>
</evidence>
<evidence type="ECO:0000256" key="4">
    <source>
        <dbReference type="ARBA" id="ARBA00023134"/>
    </source>
</evidence>
<dbReference type="GO" id="GO:0005759">
    <property type="term" value="C:mitochondrial matrix"/>
    <property type="evidence" value="ECO:0007669"/>
    <property type="project" value="UniProtKB-ARBA"/>
</dbReference>
<dbReference type="InterPro" id="IPR000795">
    <property type="entry name" value="T_Tr_GTP-bd_dom"/>
</dbReference>
<dbReference type="InterPro" id="IPR005225">
    <property type="entry name" value="Small_GTP-bd"/>
</dbReference>
<dbReference type="Gene3D" id="3.30.70.870">
    <property type="entry name" value="Elongation Factor G (Translational Gtpase), domain 3"/>
    <property type="match status" value="1"/>
</dbReference>
<evidence type="ECO:0000256" key="2">
    <source>
        <dbReference type="ARBA" id="ARBA00022917"/>
    </source>
</evidence>
<dbReference type="GO" id="GO:0032790">
    <property type="term" value="P:ribosome disassembly"/>
    <property type="evidence" value="ECO:0007669"/>
    <property type="project" value="TreeGrafter"/>
</dbReference>
<dbReference type="InterPro" id="IPR020568">
    <property type="entry name" value="Ribosomal_Su5_D2-typ_SF"/>
</dbReference>
<keyword evidence="6" id="KW-1133">Transmembrane helix</keyword>
<dbReference type="EMBL" id="JABDTM020024679">
    <property type="protein sequence ID" value="KAH0814059.1"/>
    <property type="molecule type" value="Genomic_DNA"/>
</dbReference>
<evidence type="ECO:0000313" key="9">
    <source>
        <dbReference type="Proteomes" id="UP000719412"/>
    </source>
</evidence>
<dbReference type="InterPro" id="IPR053905">
    <property type="entry name" value="EF-G-like_DII"/>
</dbReference>
<dbReference type="PROSITE" id="PS51722">
    <property type="entry name" value="G_TR_2"/>
    <property type="match status" value="1"/>
</dbReference>
<dbReference type="AlphaFoldDB" id="A0A8J6L9V8"/>
<dbReference type="SUPFAM" id="SSF50447">
    <property type="entry name" value="Translation proteins"/>
    <property type="match status" value="1"/>
</dbReference>
<dbReference type="InterPro" id="IPR041095">
    <property type="entry name" value="EFG_II"/>
</dbReference>
<dbReference type="SUPFAM" id="SSF54211">
    <property type="entry name" value="Ribosomal protein S5 domain 2-like"/>
    <property type="match status" value="1"/>
</dbReference>
<evidence type="ECO:0000256" key="1">
    <source>
        <dbReference type="ARBA" id="ARBA00022741"/>
    </source>
</evidence>